<evidence type="ECO:0000256" key="1">
    <source>
        <dbReference type="SAM" id="MobiDB-lite"/>
    </source>
</evidence>
<feature type="region of interest" description="Disordered" evidence="1">
    <location>
        <begin position="336"/>
        <end position="394"/>
    </location>
</feature>
<accession>S9QQV8</accession>
<comment type="caution">
    <text evidence="3">The sequence shown here is derived from an EMBL/GenBank/DDBJ whole genome shotgun (WGS) entry which is preliminary data.</text>
</comment>
<dbReference type="SUPFAM" id="SSF53474">
    <property type="entry name" value="alpha/beta-Hydrolases"/>
    <property type="match status" value="1"/>
</dbReference>
<dbReference type="EMBL" id="AOLV01000029">
    <property type="protein sequence ID" value="EPX83786.1"/>
    <property type="molecule type" value="Genomic_DNA"/>
</dbReference>
<feature type="compositionally biased region" description="Basic and acidic residues" evidence="1">
    <location>
        <begin position="340"/>
        <end position="349"/>
    </location>
</feature>
<proteinExistence type="predicted"/>
<feature type="domain" description="T6SS Phospholipase effector Tle1-like catalytic" evidence="2">
    <location>
        <begin position="47"/>
        <end position="296"/>
    </location>
</feature>
<evidence type="ECO:0000313" key="4">
    <source>
        <dbReference type="Proteomes" id="UP000015346"/>
    </source>
</evidence>
<dbReference type="Proteomes" id="UP000015346">
    <property type="component" value="Unassembled WGS sequence"/>
</dbReference>
<dbReference type="InterPro" id="IPR018712">
    <property type="entry name" value="Tle1-like_cat"/>
</dbReference>
<dbReference type="OrthoDB" id="4378831at2"/>
<reference evidence="3 4" key="1">
    <citation type="journal article" date="2013" name="Stand. Genomic Sci.">
        <title>Genome sequence of the reddish-pigmented Rubellimicrobium thermophilum type strain (DSM 16684(T)), a member of the Roseobacter clade.</title>
        <authorList>
            <person name="Fiebig A."/>
            <person name="Riedel T."/>
            <person name="Gronow S."/>
            <person name="Petersen J."/>
            <person name="Klenk H.P."/>
            <person name="Goker M."/>
        </authorList>
    </citation>
    <scope>NUCLEOTIDE SEQUENCE [LARGE SCALE GENOMIC DNA]</scope>
    <source>
        <strain evidence="3 4">DSM 16684</strain>
    </source>
</reference>
<dbReference type="HOGENOM" id="CLU_005049_6_0_5"/>
<sequence>MNRAASRRPPSSPPAGGEALDRLFGLFDRRPRHKERPARHRGPAMHVIILDGTMSSLAPGWESNAGLIYKLLREQGLRANLSLYYEAGIQWRDWRSCHEVILGKGISHQIERAYGWLASRYRPGDRIILIGYSRGAYAVRSLAGVIDRVGLLRAESATARHVRTAWRHYRRGLAGPATEAFRRHHCHEHVEIAAIGCFDTVKALGLRLPVLWRWAEARHAFHNHAIGPHVARAFHALSLHETRAAFAPVLWQTPPGREGAVEQVWFRGAHGDVGGQVGIHPASRPLSNIPLVWMLERLESCGLPLPPGWQARFPCDPSAPPVGTWRGWGKLFLSRRRRRPGSDPSERLHPTALCAPPPLGPLRQALRSLTAAGPFRKGSGGPDDGHGCADAGPS</sequence>
<dbReference type="InterPro" id="IPR029058">
    <property type="entry name" value="AB_hydrolase_fold"/>
</dbReference>
<evidence type="ECO:0000313" key="3">
    <source>
        <dbReference type="EMBL" id="EPX83786.1"/>
    </source>
</evidence>
<dbReference type="PATRIC" id="fig|1123069.3.peg.2560"/>
<keyword evidence="4" id="KW-1185">Reference proteome</keyword>
<dbReference type="PANTHER" id="PTHR33840:SF1">
    <property type="entry name" value="TLE1 PHOSPHOLIPASE DOMAIN-CONTAINING PROTEIN"/>
    <property type="match status" value="1"/>
</dbReference>
<gene>
    <name evidence="3" type="ORF">ruthe_02583</name>
</gene>
<evidence type="ECO:0000259" key="2">
    <source>
        <dbReference type="Pfam" id="PF09994"/>
    </source>
</evidence>
<organism evidence="3 4">
    <name type="scientific">Rubellimicrobium thermophilum DSM 16684</name>
    <dbReference type="NCBI Taxonomy" id="1123069"/>
    <lineage>
        <taxon>Bacteria</taxon>
        <taxon>Pseudomonadati</taxon>
        <taxon>Pseudomonadota</taxon>
        <taxon>Alphaproteobacteria</taxon>
        <taxon>Rhodobacterales</taxon>
        <taxon>Roseobacteraceae</taxon>
        <taxon>Rubellimicrobium</taxon>
    </lineage>
</organism>
<dbReference type="AlphaFoldDB" id="S9QQV8"/>
<dbReference type="Pfam" id="PF09994">
    <property type="entry name" value="T6SS_Tle1-like_cat"/>
    <property type="match status" value="1"/>
</dbReference>
<dbReference type="STRING" id="1123069.ruthe_02583"/>
<dbReference type="PANTHER" id="PTHR33840">
    <property type="match status" value="1"/>
</dbReference>
<dbReference type="RefSeq" id="WP_021098659.1">
    <property type="nucleotide sequence ID" value="NZ_KE557323.1"/>
</dbReference>
<name>S9QQV8_9RHOB</name>
<protein>
    <recommendedName>
        <fullName evidence="2">T6SS Phospholipase effector Tle1-like catalytic domain-containing protein</fullName>
    </recommendedName>
</protein>